<reference evidence="3" key="2">
    <citation type="journal article" date="2023" name="Infect Dis Poverty">
        <title>Chromosome-scale genome of the human blood fluke Schistosoma mekongi and its implications for public health.</title>
        <authorList>
            <person name="Zhou M."/>
            <person name="Xu L."/>
            <person name="Xu D."/>
            <person name="Chen W."/>
            <person name="Khan J."/>
            <person name="Hu Y."/>
            <person name="Huang H."/>
            <person name="Wei H."/>
            <person name="Zhang Y."/>
            <person name="Chusongsang P."/>
            <person name="Tanasarnprasert K."/>
            <person name="Hu X."/>
            <person name="Limpanont Y."/>
            <person name="Lv Z."/>
        </authorList>
    </citation>
    <scope>NUCLEOTIDE SEQUENCE</scope>
    <source>
        <strain evidence="3">LV_2022a</strain>
    </source>
</reference>
<feature type="chain" id="PRO_5042137162" description="FRAS1-related extracellular matrix protein N-terminal domain-containing protein" evidence="1">
    <location>
        <begin position="23"/>
        <end position="2490"/>
    </location>
</feature>
<keyword evidence="4" id="KW-1185">Reference proteome</keyword>
<accession>A0AAE1Z8M5</accession>
<dbReference type="Pfam" id="PF19309">
    <property type="entry name" value="Frem_N"/>
    <property type="match status" value="1"/>
</dbReference>
<dbReference type="PANTHER" id="PTHR45739">
    <property type="entry name" value="MATRIX PROTEIN, PUTATIVE-RELATED"/>
    <property type="match status" value="1"/>
</dbReference>
<dbReference type="InterPro" id="IPR016187">
    <property type="entry name" value="CTDL_fold"/>
</dbReference>
<proteinExistence type="predicted"/>
<evidence type="ECO:0000313" key="3">
    <source>
        <dbReference type="EMBL" id="KAK4468929.1"/>
    </source>
</evidence>
<dbReference type="SUPFAM" id="SSF56436">
    <property type="entry name" value="C-type lectin-like"/>
    <property type="match status" value="1"/>
</dbReference>
<comment type="caution">
    <text evidence="3">The sequence shown here is derived from an EMBL/GenBank/DDBJ whole genome shotgun (WGS) entry which is preliminary data.</text>
</comment>
<dbReference type="Proteomes" id="UP001292079">
    <property type="component" value="Unassembled WGS sequence"/>
</dbReference>
<keyword evidence="1" id="KW-0732">Signal</keyword>
<feature type="signal peptide" evidence="1">
    <location>
        <begin position="1"/>
        <end position="22"/>
    </location>
</feature>
<dbReference type="EMBL" id="JALJAT010000006">
    <property type="protein sequence ID" value="KAK4468929.1"/>
    <property type="molecule type" value="Genomic_DNA"/>
</dbReference>
<reference evidence="3" key="1">
    <citation type="submission" date="2022-04" db="EMBL/GenBank/DDBJ databases">
        <authorList>
            <person name="Xu L."/>
            <person name="Lv Z."/>
        </authorList>
    </citation>
    <scope>NUCLEOTIDE SEQUENCE</scope>
    <source>
        <strain evidence="3">LV_2022a</strain>
    </source>
</reference>
<feature type="domain" description="FRAS1-related extracellular matrix protein N-terminal" evidence="2">
    <location>
        <begin position="98"/>
        <end position="208"/>
    </location>
</feature>
<dbReference type="InterPro" id="IPR045658">
    <property type="entry name" value="FRAS1-rel_N"/>
</dbReference>
<gene>
    <name evidence="3" type="ORF">MN116_007595</name>
</gene>
<dbReference type="InterPro" id="IPR016186">
    <property type="entry name" value="C-type_lectin-like/link_sf"/>
</dbReference>
<dbReference type="Pfam" id="PF16184">
    <property type="entry name" value="Cadherin_3"/>
    <property type="match status" value="2"/>
</dbReference>
<dbReference type="GO" id="GO:0009653">
    <property type="term" value="P:anatomical structure morphogenesis"/>
    <property type="evidence" value="ECO:0007669"/>
    <property type="project" value="TreeGrafter"/>
</dbReference>
<dbReference type="InterPro" id="IPR051561">
    <property type="entry name" value="FRAS1_ECM"/>
</dbReference>
<evidence type="ECO:0000313" key="4">
    <source>
        <dbReference type="Proteomes" id="UP001292079"/>
    </source>
</evidence>
<evidence type="ECO:0000259" key="2">
    <source>
        <dbReference type="Pfam" id="PF19309"/>
    </source>
</evidence>
<dbReference type="InterPro" id="IPR038081">
    <property type="entry name" value="CalX-like_sf"/>
</dbReference>
<name>A0AAE1Z8M5_SCHME</name>
<dbReference type="Gene3D" id="3.10.100.10">
    <property type="entry name" value="Mannose-Binding Protein A, subunit A"/>
    <property type="match status" value="1"/>
</dbReference>
<protein>
    <recommendedName>
        <fullName evidence="2">FRAS1-related extracellular matrix protein N-terminal domain-containing protein</fullName>
    </recommendedName>
</protein>
<sequence length="2490" mass="287746">MILKFIMMYLLCISLLVSLCSTKEYFQKSFNPLDTTTTVITSDGNDKSKLSHDQFMLNDSPMSNGYSLLRNDVIRQHLHVWRGHSAPLLHEHLPILPRAQKGQVCQVEVEEFQPLLSMVGHLEPKKFDCSFANGDVIYRHEGNPLINHDHVQVTIFFFRNNNSVVQTVDIMIDIEDPLKYSIQDNLNTTINQINNTINDVDKDDNEMLTMKQTYPIHSIPQSRIDILKELTVKNLRATSESISSDILRIRYDLDKEECRLRYVSPDYLIIRGQLTNTSDWTTLTRLGGTQTPKLGMPLTAGSAVGGVRRWPLFGQIVHFNRTMVDYIDKDCQEALLQGYRYLHRKGNSYVTDYIPIQITTWSRMSDGSRGHLVTESKFLKVTISNAQNLKPPVLRAFRQVNVTHIGGSLSILPRDSISIPRNSIPGWEYIDINMTRMQGPLQAQVVNLRDPTRPVTSFRLADLRQGLVALQLLNYAESLVKVFVITMTAIDPYFQTSQPVNLRIATFLQPVVEINSLKSTSNAQPSFQVFSLPLFTYTGAISLIQKHNIQVVGYIDESMIVYTIRSLSNDDINIYTNSSTNHSKAFVIKIAPSQGVLLYLPIVKNLTTNYYYHSNYYYTNYSNQYNKQLHNQYIMNKHMNKANNDMILIEQNMNELIEKSQINVIYLSDLENGEICYLNQRYDRNTDVIGIKQIGRVDFPTVYITFILQPPIPIMIVERMDPNVILRVRETASYVPLTSLHLNYGMEWNIPSNNFEQYNQSMFNNLSTENIIYTILQTPRLKQLSSDTTGIQKTLYIGTHDAGRLVSLSSITSSTHVGDMKLQAGLAINIRQAYVPCVMQFTQRQIDENDIVYVPPTQDIGYTDQDIIVRYSVSGPGGYELNNREMRIQLVAEDNQTPEVKIISPLKLHRDSELCIDSSVLSITDLDTPEDKLLIKFESLPKYGKIILNYLSSSNHQSQSSNQLQQIPIKKNQNISFTSFKQRQLIYQQSGDNVKQDDFILTITDGIQTSTPLKVDIEIKPRILQENKWHHLVNNTILVNENASVLLTSSIFPMNTLNESNNNIELVTMPMITLDTTPQYFLIVFPTKELSYQQSGDNVKQDDFILTITDGIQTSTPLKVDIEIKPRILQENKWHHLVNNTILVNENASVLLTSSIFPMNTLNESNNNIELVTMPMITLDTTPQYFLIVFPTKGNLLMNNKQKVSQFTYKDILDNRLTYHHGPAEIGVKPTYDFIRIWNFNTGETFSLNFTIIPVNSQPPILKTETVLQVKEGDKVEITPYALYAFDIDTNENDIQLHIIHPPKWGHIELINKFNSTQSQPQQQQQHQLNSINNNEYDSLQSIEQSINDKSILSFTMYNIRNNLIYYINSIHKNGQESILDVFSVKAYDGKYYSPNIIEIKLIIQPINDEIPRIRLLKYFSVSMNTHKILTPYLFKVNDMDIPKDKLQITFSLLPKYGNLCIYWQHGEKSLITSLNNVINEFYLGMLNLLYIQNASTIINKDRIQKSLSSSIICKDQFNVIVNDGKHKVEQQANVLIRSYNQYAPIMYTDNKTTIDGIVLDEIKWTELNRMPGGIIIHDNDTSDDDLIITLIEKPKYGIIQRLPRIQSINDNIDELDLIEEAWDIEEMKVGNDLQALAELSIAGSIGGPKTIKILDRGDLFTKRQIVTGRIHYVYTGPYHEHYITDSCVIRLTDGQYTTDPVTLRFRIRRVDGINGGLAQSSLPYLPTTNLQSLRPLEYPEMKSSSSDENYIDHQNDASDNQFDSMNSIFLLATINSFTFVQYKHIQSDKTLHQSYKLILQSNYYSFLSCGYLAHTINPLNPIKQFTDKQVKMHQIVFSAFNCQHFLNKTIQLNFKLFTLFNNHDDDDDDDVVDEVNYLGEKLFIITIIEKKQQFNFPQFKNQSNLLILPYTNNFIKTKHLSLYNKHANPNQLIYILSKLYNQQYNQYNDQLININNETLNCFTQSQINSQQILYSSYTQNITSLILYLHIFNANDLGYIHNLKQLCSNILLTLNSIDKINQQKNPFIERMFYTIKQDNNTKLKILNEPIQLKIEYQMLTNLNNNNNDTNSLLINEPPKSDSIETVLTGYVGYYLTSEHIYTLNPWTKYKLLRNNDNMNCQLFNKIENKSIIDYFYQNDINRRKLIVIIGLKNKKKIKNLHKKHLIDTVCEIQYEMINTNNTNQMKRYSMELNWIKLGFDHKVYTICSQKGILTLKVIRKGTNKAIQSTLTDVYVGLSSDTAIEGKDFSLHSQKLVVFQKGELKKDVLIRFHPTTRNLNQKNLRFYVDLKLPTGGILDRKRRAEVIVQDTHEKCQSKPYFTPVKTDEHVAKPSNNPVKRDVTGVIHSNLNEFNGDNQSYLSDVQTTHNDNNDYLRDSYWQSNQQHKMKSDSIKSHISLTEWLAINDLPDSKALSASYENYIHMNKHTMQCLNGWKFYQHRCYRFYENKKITWEEARNYCELQDGFLTSIADETNLKWLVETFHIRHPFWI</sequence>
<organism evidence="3 4">
    <name type="scientific">Schistosoma mekongi</name>
    <name type="common">Parasitic worm</name>
    <dbReference type="NCBI Taxonomy" id="38744"/>
    <lineage>
        <taxon>Eukaryota</taxon>
        <taxon>Metazoa</taxon>
        <taxon>Spiralia</taxon>
        <taxon>Lophotrochozoa</taxon>
        <taxon>Platyhelminthes</taxon>
        <taxon>Trematoda</taxon>
        <taxon>Digenea</taxon>
        <taxon>Strigeidida</taxon>
        <taxon>Schistosomatoidea</taxon>
        <taxon>Schistosomatidae</taxon>
        <taxon>Schistosoma</taxon>
    </lineage>
</organism>
<feature type="non-terminal residue" evidence="3">
    <location>
        <position position="1"/>
    </location>
</feature>
<dbReference type="PANTHER" id="PTHR45739:SF8">
    <property type="entry name" value="FRAS1-RELATED EXTRACELLULAR MATRIX PROTEIN 1"/>
    <property type="match status" value="1"/>
</dbReference>
<evidence type="ECO:0000256" key="1">
    <source>
        <dbReference type="SAM" id="SignalP"/>
    </source>
</evidence>
<dbReference type="Gene3D" id="2.60.40.2030">
    <property type="match status" value="1"/>
</dbReference>